<evidence type="ECO:0000313" key="7">
    <source>
        <dbReference type="Ensembl" id="ENSGWIP00000054933.1"/>
    </source>
</evidence>
<evidence type="ECO:0000256" key="2">
    <source>
        <dbReference type="ARBA" id="ARBA00016765"/>
    </source>
</evidence>
<evidence type="ECO:0000256" key="3">
    <source>
        <dbReference type="ARBA" id="ARBA00023054"/>
    </source>
</evidence>
<evidence type="ECO:0000256" key="1">
    <source>
        <dbReference type="ARBA" id="ARBA00007219"/>
    </source>
</evidence>
<reference evidence="7" key="3">
    <citation type="submission" date="2025-09" db="UniProtKB">
        <authorList>
            <consortium name="Ensembl"/>
        </authorList>
    </citation>
    <scope>IDENTIFICATION</scope>
</reference>
<dbReference type="Ensembl" id="ENSGWIT00000059173.1">
    <property type="protein sequence ID" value="ENSGWIP00000054933.1"/>
    <property type="gene ID" value="ENSGWIG00000026128.1"/>
</dbReference>
<dbReference type="AlphaFoldDB" id="A0A8C5I377"/>
<protein>
    <recommendedName>
        <fullName evidence="2">Coiled-coil domain-containing protein 93</fullName>
    </recommendedName>
</protein>
<feature type="domain" description="CCDC93 coiled-coil" evidence="5">
    <location>
        <begin position="232"/>
        <end position="574"/>
    </location>
</feature>
<evidence type="ECO:0000259" key="5">
    <source>
        <dbReference type="Pfam" id="PF09762"/>
    </source>
</evidence>
<dbReference type="InterPro" id="IPR019159">
    <property type="entry name" value="CCDC93_CC"/>
</dbReference>
<reference evidence="7" key="2">
    <citation type="submission" date="2025-08" db="UniProtKB">
        <authorList>
            <consortium name="Ensembl"/>
        </authorList>
    </citation>
    <scope>IDENTIFICATION</scope>
</reference>
<dbReference type="Proteomes" id="UP000694680">
    <property type="component" value="Chromosome 21"/>
</dbReference>
<feature type="coiled-coil region" evidence="4">
    <location>
        <begin position="292"/>
        <end position="333"/>
    </location>
</feature>
<dbReference type="InterPro" id="IPR039116">
    <property type="entry name" value="CCDC93"/>
</dbReference>
<sequence length="581" mass="67347">MAAAASVFHRVRTGSKLGAQYDQEGNLIQVESREDEEQSVKLAETLELLLAAGYFRARIRGLTPFDKVVGGMTWCITTCNFDIDVDLLFQENSTIGQKIALTEKIVSVLPKMKCPHRLEPHQIQGLDFIHIFPVIQWLVKRAIETREEMGDYVRAYSISQFQKTHSLPEDEEFLQRKDKAVRAVLDVMEVYRPQRKYRRQKDAGELLDEESQVHATLLEYGRCVCVCGVGMRIETLMTSMAAMAKGEGKLTVSAVGQIVGMQSEEIKQMASEYAEKHSELTSEERSERFGPLQQHRRAVASLNKQIQQKTEELGELQAKHAELSVICDEAKNKLMEVTGLHSHFYLKVLEKLRALVTTSENLKQQEQEFRSHCREEMLRLQQNIEDLKSTSGPDTEELRERNALIDKQYNTDKDKLQKIRLLMARRNREIAILQRKIDDVPSRAELTQYQKRFIELYSQVSSTHKETKQFFTLYNTLDDKKVYLEKEVSTQVSSLNVAMSSSAAKEQFLRQMEQIVEGIKQSRNKMERKKQENKMRRDQLNDEYLELLDKQRLYFKTVKDFKEECRRNEMLLSKPRAKGAS</sequence>
<dbReference type="Pfam" id="PF09762">
    <property type="entry name" value="CCDC93_CC"/>
    <property type="match status" value="2"/>
</dbReference>
<keyword evidence="8" id="KW-1185">Reference proteome</keyword>
<evidence type="ECO:0000259" key="6">
    <source>
        <dbReference type="Pfam" id="PF21673"/>
    </source>
</evidence>
<comment type="similarity">
    <text evidence="1">Belongs to the CCDC93 family.</text>
</comment>
<dbReference type="Pfam" id="PF21673">
    <property type="entry name" value="CCDC93_N"/>
    <property type="match status" value="1"/>
</dbReference>
<dbReference type="PANTHER" id="PTHR16441:SF0">
    <property type="entry name" value="COILED-COIL DOMAIN-CONTAINING PROTEIN 93"/>
    <property type="match status" value="1"/>
</dbReference>
<name>A0A8C5I377_GOUWI</name>
<feature type="domain" description="CCDC93 N-terminal" evidence="6">
    <location>
        <begin position="37"/>
        <end position="143"/>
    </location>
</feature>
<reference evidence="7" key="1">
    <citation type="submission" date="2020-06" db="EMBL/GenBank/DDBJ databases">
        <authorList>
            <consortium name="Wellcome Sanger Institute Data Sharing"/>
        </authorList>
    </citation>
    <scope>NUCLEOTIDE SEQUENCE [LARGE SCALE GENOMIC DNA]</scope>
</reference>
<dbReference type="GO" id="GO:0006893">
    <property type="term" value="P:Golgi to plasma membrane transport"/>
    <property type="evidence" value="ECO:0007669"/>
    <property type="project" value="TreeGrafter"/>
</dbReference>
<evidence type="ECO:0000313" key="8">
    <source>
        <dbReference type="Proteomes" id="UP000694680"/>
    </source>
</evidence>
<dbReference type="InterPro" id="IPR048747">
    <property type="entry name" value="CCDC93_N"/>
</dbReference>
<proteinExistence type="inferred from homology"/>
<feature type="domain" description="CCDC93 coiled-coil" evidence="5">
    <location>
        <begin position="190"/>
        <end position="222"/>
    </location>
</feature>
<dbReference type="PANTHER" id="PTHR16441">
    <property type="entry name" value="FIDIPIDINE"/>
    <property type="match status" value="1"/>
</dbReference>
<feature type="coiled-coil region" evidence="4">
    <location>
        <begin position="509"/>
        <end position="550"/>
    </location>
</feature>
<evidence type="ECO:0000256" key="4">
    <source>
        <dbReference type="SAM" id="Coils"/>
    </source>
</evidence>
<accession>A0A8C5I377</accession>
<organism evidence="7 8">
    <name type="scientific">Gouania willdenowi</name>
    <name type="common">Blunt-snouted clingfish</name>
    <name type="synonym">Lepadogaster willdenowi</name>
    <dbReference type="NCBI Taxonomy" id="441366"/>
    <lineage>
        <taxon>Eukaryota</taxon>
        <taxon>Metazoa</taxon>
        <taxon>Chordata</taxon>
        <taxon>Craniata</taxon>
        <taxon>Vertebrata</taxon>
        <taxon>Euteleostomi</taxon>
        <taxon>Actinopterygii</taxon>
        <taxon>Neopterygii</taxon>
        <taxon>Teleostei</taxon>
        <taxon>Neoteleostei</taxon>
        <taxon>Acanthomorphata</taxon>
        <taxon>Ovalentaria</taxon>
        <taxon>Blenniimorphae</taxon>
        <taxon>Blenniiformes</taxon>
        <taxon>Gobiesocoidei</taxon>
        <taxon>Gobiesocidae</taxon>
        <taxon>Gobiesocinae</taxon>
        <taxon>Gouania</taxon>
    </lineage>
</organism>
<gene>
    <name evidence="7" type="primary">ccdc93</name>
</gene>
<keyword evidence="3 4" id="KW-0175">Coiled coil</keyword>